<keyword evidence="6" id="KW-1185">Reference proteome</keyword>
<dbReference type="Proteomes" id="UP000593719">
    <property type="component" value="Chromosome"/>
</dbReference>
<evidence type="ECO:0000256" key="3">
    <source>
        <dbReference type="PROSITE-ProRule" id="PRU00339"/>
    </source>
</evidence>
<organism evidence="5 6">
    <name type="scientific">Sulfurimonas sediminis</name>
    <dbReference type="NCBI Taxonomy" id="2590020"/>
    <lineage>
        <taxon>Bacteria</taxon>
        <taxon>Pseudomonadati</taxon>
        <taxon>Campylobacterota</taxon>
        <taxon>Epsilonproteobacteria</taxon>
        <taxon>Campylobacterales</taxon>
        <taxon>Sulfurimonadaceae</taxon>
        <taxon>Sulfurimonas</taxon>
    </lineage>
</organism>
<evidence type="ECO:0000256" key="1">
    <source>
        <dbReference type="ARBA" id="ARBA00022737"/>
    </source>
</evidence>
<evidence type="ECO:0000313" key="6">
    <source>
        <dbReference type="Proteomes" id="UP000593719"/>
    </source>
</evidence>
<dbReference type="PANTHER" id="PTHR44858:SF1">
    <property type="entry name" value="UDP-N-ACETYLGLUCOSAMINE--PEPTIDE N-ACETYLGLUCOSAMINYLTRANSFERASE SPINDLY-RELATED"/>
    <property type="match status" value="1"/>
</dbReference>
<dbReference type="InterPro" id="IPR011990">
    <property type="entry name" value="TPR-like_helical_dom_sf"/>
</dbReference>
<feature type="transmembrane region" description="Helical" evidence="4">
    <location>
        <begin position="40"/>
        <end position="62"/>
    </location>
</feature>
<dbReference type="RefSeq" id="WP_193150389.1">
    <property type="nucleotide sequence ID" value="NZ_CP041235.1"/>
</dbReference>
<sequence length="779" mass="89697">MADAQEEIIIIEDSDAVLHSHEQNDEFLDENDEESKQKKIILFGGIAVIVVLLIAVTALLLIKKSSTKKVDNFSLLENKLQEAKAPVIEQSKLENMIAKANYLYATGAKEKALALYENIAYYSQAISQYNLGVAQMKNKQYALALKTFQNAILNDEKRCVSAINAAVCSLHVKDQSSFKYYIDLAYAYLPYEINSPLYSYYYTLISYYNKNYLGALNALKNTDHPAYPVIQNHLSAKINALYNNNYDAIDALEKINEEVDDFSLALLYARIGDFNLAIEHLNTAITKNNQPLRAKLARSYINLKAGHTKKAASQLKKITDEYPKKVYKIYPISVKLKDALFDPQKAQTLYRKKIQDSKFLNFQKIFYFSPYKIFNANQTISYIRKGNANIYIDNIQSAQEYLKKSYSASNVDIGITKAIKKALSLKIREANQDLQKLVKIQPKHSILHYNLALTYAQMGDMLQANKHFLRSYHLDAKNYLSGVYAVMTSKLINKDYTKLESILKDSLSSENSSEEIDLYNTLLHINDNDYLSAIEWLDKNYKQRPLYLMLKVLIGMKTKNLDRAKSAASKLTVIFPHDILPHMIYIDTYFGNYSIPKYAEEVLKYLNTQQFTYTDLYYGPFITRYTYIQEHLITGRLYYLQEQLKYVLQTKDTDIQDIESALALTLLYNKKFEEAYTHYNHLIDELKVQDAYTLYLGAVASTAAKHHANAIALLELSKMKNENFYEARYALALLYMEIKNNEGAAIQLQKIDNDSFESEYFEFNIDTDKLLFMKEHPNG</sequence>
<dbReference type="InterPro" id="IPR019734">
    <property type="entry name" value="TPR_rpt"/>
</dbReference>
<dbReference type="SUPFAM" id="SSF48452">
    <property type="entry name" value="TPR-like"/>
    <property type="match status" value="3"/>
</dbReference>
<dbReference type="SMART" id="SM00028">
    <property type="entry name" value="TPR"/>
    <property type="match status" value="4"/>
</dbReference>
<protein>
    <submittedName>
        <fullName evidence="5">Tetratricopeptide repeat protein</fullName>
    </submittedName>
</protein>
<dbReference type="SUPFAM" id="SSF81901">
    <property type="entry name" value="HCP-like"/>
    <property type="match status" value="1"/>
</dbReference>
<dbReference type="AlphaFoldDB" id="A0A7M1B3E2"/>
<dbReference type="Gene3D" id="1.25.40.10">
    <property type="entry name" value="Tetratricopeptide repeat domain"/>
    <property type="match status" value="3"/>
</dbReference>
<keyword evidence="4" id="KW-1133">Transmembrane helix</keyword>
<dbReference type="PROSITE" id="PS50005">
    <property type="entry name" value="TPR"/>
    <property type="match status" value="2"/>
</dbReference>
<dbReference type="Pfam" id="PF13432">
    <property type="entry name" value="TPR_16"/>
    <property type="match status" value="1"/>
</dbReference>
<dbReference type="InterPro" id="IPR050498">
    <property type="entry name" value="Ycf3"/>
</dbReference>
<keyword evidence="1" id="KW-0677">Repeat</keyword>
<evidence type="ECO:0000256" key="4">
    <source>
        <dbReference type="SAM" id="Phobius"/>
    </source>
</evidence>
<dbReference type="PANTHER" id="PTHR44858">
    <property type="entry name" value="TETRATRICOPEPTIDE REPEAT PROTEIN 6"/>
    <property type="match status" value="1"/>
</dbReference>
<keyword evidence="4" id="KW-0472">Membrane</keyword>
<dbReference type="EMBL" id="CP041235">
    <property type="protein sequence ID" value="QOP44234.1"/>
    <property type="molecule type" value="Genomic_DNA"/>
</dbReference>
<evidence type="ECO:0000256" key="2">
    <source>
        <dbReference type="ARBA" id="ARBA00022803"/>
    </source>
</evidence>
<gene>
    <name evidence="5" type="ORF">FJR45_09875</name>
</gene>
<feature type="repeat" description="TPR" evidence="3">
    <location>
        <begin position="445"/>
        <end position="478"/>
    </location>
</feature>
<keyword evidence="2 3" id="KW-0802">TPR repeat</keyword>
<evidence type="ECO:0000313" key="5">
    <source>
        <dbReference type="EMBL" id="QOP44234.1"/>
    </source>
</evidence>
<reference evidence="5 6" key="1">
    <citation type="submission" date="2019-06" db="EMBL/GenBank/DDBJ databases">
        <title>Sulfurimonas gotlandica sp. nov., a chemoautotrophic and psychrotolerant epsilonproteobacterium isolated from a pelagic redoxcline, and an emended description of the genus Sulfurimonas.</title>
        <authorList>
            <person name="Wang S."/>
            <person name="Jiang L."/>
            <person name="Shao Z."/>
        </authorList>
    </citation>
    <scope>NUCLEOTIDE SEQUENCE [LARGE SCALE GENOMIC DNA]</scope>
    <source>
        <strain evidence="5 6">S2-6</strain>
    </source>
</reference>
<proteinExistence type="predicted"/>
<name>A0A7M1B3E2_9BACT</name>
<feature type="repeat" description="TPR" evidence="3">
    <location>
        <begin position="125"/>
        <end position="158"/>
    </location>
</feature>
<keyword evidence="4" id="KW-0812">Transmembrane</keyword>
<accession>A0A7M1B3E2</accession>
<dbReference type="KEGG" id="ssei:FJR45_09875"/>